<accession>A0ABQ6FDX6</accession>
<evidence type="ECO:0000313" key="1">
    <source>
        <dbReference type="EMBL" id="GLT23447.1"/>
    </source>
</evidence>
<dbReference type="EMBL" id="BSPX01000048">
    <property type="protein sequence ID" value="GLT23447.1"/>
    <property type="molecule type" value="Genomic_DNA"/>
</dbReference>
<sequence>MATTKKSSWRDLSSAQAAVIAAALAVVPALITGITTSYVTYQSSITKAKEEVLGERDIRERLATQLPIRPGYAKHVYPQYGIGFIAPTAWIKDDAPVHYGIPDIDIVQRYTDQKAAIGVEFKLTQVQSNYVNDIVAEVRNQKDVWEKNDPKITVTDATLNGREAKLFHYTHSTGKRIGERRVYWVRLVPEIKLQLQGFTYTDEPDREEFWKEFDRIVESTVIDQELIDKKRRTAIQ</sequence>
<organism evidence="1 2">
    <name type="scientific">Zoogloea oryzae</name>
    <dbReference type="NCBI Taxonomy" id="310767"/>
    <lineage>
        <taxon>Bacteria</taxon>
        <taxon>Pseudomonadati</taxon>
        <taxon>Pseudomonadota</taxon>
        <taxon>Betaproteobacteria</taxon>
        <taxon>Rhodocyclales</taxon>
        <taxon>Zoogloeaceae</taxon>
        <taxon>Zoogloea</taxon>
    </lineage>
</organism>
<protein>
    <submittedName>
        <fullName evidence="1">Uncharacterized protein</fullName>
    </submittedName>
</protein>
<proteinExistence type="predicted"/>
<reference evidence="2" key="1">
    <citation type="journal article" date="2019" name="Int. J. Syst. Evol. Microbiol.">
        <title>The Global Catalogue of Microorganisms (GCM) 10K type strain sequencing project: providing services to taxonomists for standard genome sequencing and annotation.</title>
        <authorList>
            <consortium name="The Broad Institute Genomics Platform"/>
            <consortium name="The Broad Institute Genome Sequencing Center for Infectious Disease"/>
            <person name="Wu L."/>
            <person name="Ma J."/>
        </authorList>
    </citation>
    <scope>NUCLEOTIDE SEQUENCE [LARGE SCALE GENOMIC DNA]</scope>
    <source>
        <strain evidence="2">NBRC 102407</strain>
    </source>
</reference>
<gene>
    <name evidence="1" type="ORF">GCM10007933_29130</name>
</gene>
<name>A0ABQ6FDX6_9RHOO</name>
<evidence type="ECO:0000313" key="2">
    <source>
        <dbReference type="Proteomes" id="UP001157167"/>
    </source>
</evidence>
<dbReference type="RefSeq" id="WP_284188653.1">
    <property type="nucleotide sequence ID" value="NZ_BSPX01000048.1"/>
</dbReference>
<comment type="caution">
    <text evidence="1">The sequence shown here is derived from an EMBL/GenBank/DDBJ whole genome shotgun (WGS) entry which is preliminary data.</text>
</comment>
<dbReference type="Proteomes" id="UP001157167">
    <property type="component" value="Unassembled WGS sequence"/>
</dbReference>
<keyword evidence="2" id="KW-1185">Reference proteome</keyword>